<dbReference type="AlphaFoldDB" id="A0A482VQ05"/>
<sequence>MNTATVKNPTPPLRVIACPKDTPKNRTTAALHILVNQPPREGISAMVRNRRDPAALPVKTKLHSTKVSFPCNSSGSVIS</sequence>
<keyword evidence="3" id="KW-1185">Reference proteome</keyword>
<evidence type="ECO:0000313" key="3">
    <source>
        <dbReference type="Proteomes" id="UP000292052"/>
    </source>
</evidence>
<proteinExistence type="predicted"/>
<protein>
    <submittedName>
        <fullName evidence="2">Uncharacterized protein</fullName>
    </submittedName>
</protein>
<evidence type="ECO:0000313" key="2">
    <source>
        <dbReference type="EMBL" id="RZC34945.1"/>
    </source>
</evidence>
<gene>
    <name evidence="2" type="ORF">BDFB_011601</name>
</gene>
<evidence type="ECO:0000256" key="1">
    <source>
        <dbReference type="SAM" id="MobiDB-lite"/>
    </source>
</evidence>
<feature type="region of interest" description="Disordered" evidence="1">
    <location>
        <begin position="1"/>
        <end position="21"/>
    </location>
</feature>
<comment type="caution">
    <text evidence="2">The sequence shown here is derived from an EMBL/GenBank/DDBJ whole genome shotgun (WGS) entry which is preliminary data.</text>
</comment>
<organism evidence="2 3">
    <name type="scientific">Asbolus verrucosus</name>
    <name type="common">Desert ironclad beetle</name>
    <dbReference type="NCBI Taxonomy" id="1661398"/>
    <lineage>
        <taxon>Eukaryota</taxon>
        <taxon>Metazoa</taxon>
        <taxon>Ecdysozoa</taxon>
        <taxon>Arthropoda</taxon>
        <taxon>Hexapoda</taxon>
        <taxon>Insecta</taxon>
        <taxon>Pterygota</taxon>
        <taxon>Neoptera</taxon>
        <taxon>Endopterygota</taxon>
        <taxon>Coleoptera</taxon>
        <taxon>Polyphaga</taxon>
        <taxon>Cucujiformia</taxon>
        <taxon>Tenebrionidae</taxon>
        <taxon>Pimeliinae</taxon>
        <taxon>Asbolus</taxon>
    </lineage>
</organism>
<dbReference type="Proteomes" id="UP000292052">
    <property type="component" value="Unassembled WGS sequence"/>
</dbReference>
<reference evidence="2 3" key="1">
    <citation type="submission" date="2017-03" db="EMBL/GenBank/DDBJ databases">
        <title>Genome of the blue death feigning beetle - Asbolus verrucosus.</title>
        <authorList>
            <person name="Rider S.D."/>
        </authorList>
    </citation>
    <scope>NUCLEOTIDE SEQUENCE [LARGE SCALE GENOMIC DNA]</scope>
    <source>
        <strain evidence="2">Butters</strain>
        <tissue evidence="2">Head and leg muscle</tissue>
    </source>
</reference>
<dbReference type="EMBL" id="QDEB01075429">
    <property type="protein sequence ID" value="RZC34945.1"/>
    <property type="molecule type" value="Genomic_DNA"/>
</dbReference>
<name>A0A482VQ05_ASBVE</name>
<accession>A0A482VQ05</accession>